<proteinExistence type="predicted"/>
<evidence type="ECO:0000313" key="2">
    <source>
        <dbReference type="Proteomes" id="UP000199455"/>
    </source>
</evidence>
<dbReference type="AlphaFoldDB" id="A0A1G6VGZ3"/>
<evidence type="ECO:0000313" key="1">
    <source>
        <dbReference type="EMBL" id="SDD52195.1"/>
    </source>
</evidence>
<keyword evidence="2" id="KW-1185">Reference proteome</keyword>
<dbReference type="EMBL" id="FMZH01000006">
    <property type="protein sequence ID" value="SDD52195.1"/>
    <property type="molecule type" value="Genomic_DNA"/>
</dbReference>
<protein>
    <submittedName>
        <fullName evidence="1">Uncharacterized protein</fullName>
    </submittedName>
</protein>
<dbReference type="Proteomes" id="UP000199455">
    <property type="component" value="Unassembled WGS sequence"/>
</dbReference>
<accession>A0A1G6VGZ3</accession>
<sequence length="451" mass="51795">MKKESLNLETHQKIISAAELFLKREQGKQVSLVDAMGWMTEVADSGNLDRVTDIYIYEEGYSDTKKALKDTIFHAILSIVAFEYQEQNFTYLENMILADHSKQSEGALEYFLKIGRYHEKFKDGVLTFIEKKNDAFSQNQLNISAFYLLKLYQKEKRVTDLFNKIRILNDKKYRNKESAPNASEGIDEALKEIKIGEIFSEILKGSKVDSVSFSKYIYQEEFAEGLQLFKKYKDSVTQDQLNTFVHILTFLADEMANLIHAIAKKAMEAGFYLSNFDHHYKFNPEVRKQLQELINLLKVNKWDVVNIANLSSAKAKISTSIPDLLKKEEIGEDILQLAKSFENAGSHDAVAIKLYESIMNDFQPESSRLSSGLFPEISYIDSRTEREIEIFEAAKAAHQKLTIQNNNKNMSSTAKNENAVLAVESSEREIENTVTKTDNSFFARLMRMFKN</sequence>
<name>A0A1G6VGZ3_9SPHI</name>
<reference evidence="2" key="1">
    <citation type="submission" date="2016-10" db="EMBL/GenBank/DDBJ databases">
        <authorList>
            <person name="Varghese N."/>
            <person name="Submissions S."/>
        </authorList>
    </citation>
    <scope>NUCLEOTIDE SEQUENCE [LARGE SCALE GENOMIC DNA]</scope>
    <source>
        <strain evidence="2">DSM 18609</strain>
    </source>
</reference>
<organism evidence="1 2">
    <name type="scientific">Pedobacter soli</name>
    <dbReference type="NCBI Taxonomy" id="390242"/>
    <lineage>
        <taxon>Bacteria</taxon>
        <taxon>Pseudomonadati</taxon>
        <taxon>Bacteroidota</taxon>
        <taxon>Sphingobacteriia</taxon>
        <taxon>Sphingobacteriales</taxon>
        <taxon>Sphingobacteriaceae</taxon>
        <taxon>Pedobacter</taxon>
    </lineage>
</organism>
<gene>
    <name evidence="1" type="ORF">SAMN04488024_106113</name>
</gene>
<dbReference type="RefSeq" id="WP_090769752.1">
    <property type="nucleotide sequence ID" value="NZ_FMZH01000006.1"/>
</dbReference>
<dbReference type="STRING" id="390242.SAMN04488024_106113"/>